<organism evidence="1 2">
    <name type="scientific">Malus baccata</name>
    <name type="common">Siberian crab apple</name>
    <name type="synonym">Pyrus baccata</name>
    <dbReference type="NCBI Taxonomy" id="106549"/>
    <lineage>
        <taxon>Eukaryota</taxon>
        <taxon>Viridiplantae</taxon>
        <taxon>Streptophyta</taxon>
        <taxon>Embryophyta</taxon>
        <taxon>Tracheophyta</taxon>
        <taxon>Spermatophyta</taxon>
        <taxon>Magnoliopsida</taxon>
        <taxon>eudicotyledons</taxon>
        <taxon>Gunneridae</taxon>
        <taxon>Pentapetalae</taxon>
        <taxon>rosids</taxon>
        <taxon>fabids</taxon>
        <taxon>Rosales</taxon>
        <taxon>Rosaceae</taxon>
        <taxon>Amygdaloideae</taxon>
        <taxon>Maleae</taxon>
        <taxon>Malus</taxon>
    </lineage>
</organism>
<dbReference type="Proteomes" id="UP000315295">
    <property type="component" value="Unassembled WGS sequence"/>
</dbReference>
<protein>
    <recommendedName>
        <fullName evidence="3">Phloem protein 2</fullName>
    </recommendedName>
</protein>
<gene>
    <name evidence="1" type="ORF">C1H46_045703</name>
</gene>
<dbReference type="InterPro" id="IPR052147">
    <property type="entry name" value="PP2-like/Lectin"/>
</dbReference>
<reference evidence="1 2" key="1">
    <citation type="journal article" date="2019" name="G3 (Bethesda)">
        <title>Sequencing of a Wild Apple (Malus baccata) Genome Unravels the Differences Between Cultivated and Wild Apple Species Regarding Disease Resistance and Cold Tolerance.</title>
        <authorList>
            <person name="Chen X."/>
        </authorList>
    </citation>
    <scope>NUCLEOTIDE SEQUENCE [LARGE SCALE GENOMIC DNA]</scope>
    <source>
        <strain evidence="2">cv. Shandingzi</strain>
        <tissue evidence="1">Leaves</tissue>
    </source>
</reference>
<dbReference type="PANTHER" id="PTHR48478">
    <property type="entry name" value="LECTIN-LIKE"/>
    <property type="match status" value="1"/>
</dbReference>
<dbReference type="InterPro" id="IPR025886">
    <property type="entry name" value="PP2-like"/>
</dbReference>
<sequence length="164" mass="18568">MQKIWVKKNSGYKCMMLYARSLAITWGGPPYWVWNCYKETGDDNIEVAKLTGVRDLDVQGRFKMSELSPGVVYEIAYIVKLTNGASGWELPVTLKITLPGQGGREKKRQYSLLEKPRGVWMELVGGSFQSMARETGEVIFDFYNHDTPSKSGLIIKGIIIRPKN</sequence>
<dbReference type="Pfam" id="PF14299">
    <property type="entry name" value="PP2"/>
    <property type="match status" value="1"/>
</dbReference>
<evidence type="ECO:0000313" key="1">
    <source>
        <dbReference type="EMBL" id="TQD68764.1"/>
    </source>
</evidence>
<evidence type="ECO:0008006" key="3">
    <source>
        <dbReference type="Google" id="ProtNLM"/>
    </source>
</evidence>
<keyword evidence="2" id="KW-1185">Reference proteome</keyword>
<dbReference type="GO" id="GO:0030246">
    <property type="term" value="F:carbohydrate binding"/>
    <property type="evidence" value="ECO:0007669"/>
    <property type="project" value="InterPro"/>
</dbReference>
<dbReference type="PANTHER" id="PTHR48478:SF1">
    <property type="entry name" value="LECTIN-LIKE"/>
    <property type="match status" value="1"/>
</dbReference>
<name>A0A540K3E8_MALBA</name>
<comment type="caution">
    <text evidence="1">The sequence shown here is derived from an EMBL/GenBank/DDBJ whole genome shotgun (WGS) entry which is preliminary data.</text>
</comment>
<proteinExistence type="predicted"/>
<dbReference type="AlphaFoldDB" id="A0A540K3E8"/>
<dbReference type="EMBL" id="VIEB01009571">
    <property type="protein sequence ID" value="TQD68764.1"/>
    <property type="molecule type" value="Genomic_DNA"/>
</dbReference>
<evidence type="ECO:0000313" key="2">
    <source>
        <dbReference type="Proteomes" id="UP000315295"/>
    </source>
</evidence>
<accession>A0A540K3E8</accession>
<dbReference type="STRING" id="106549.A0A540K3E8"/>